<feature type="chain" id="PRO_5046378189" evidence="2">
    <location>
        <begin position="16"/>
        <end position="92"/>
    </location>
</feature>
<accession>A0ABQ5DYX9</accession>
<sequence>LLLLLSPALVEVGSGTGWTVYQPLNGITSHSGGAVDSAIPTRSIEKIFVVPTRFGRSLGDGVVIHSLFSILILAGLNGWPRGMVLNLRRNAF</sequence>
<evidence type="ECO:0000313" key="4">
    <source>
        <dbReference type="Proteomes" id="UP001151760"/>
    </source>
</evidence>
<comment type="caution">
    <text evidence="3">The sequence shown here is derived from an EMBL/GenBank/DDBJ whole genome shotgun (WGS) entry which is preliminary data.</text>
</comment>
<keyword evidence="1" id="KW-1133">Transmembrane helix</keyword>
<dbReference type="InterPro" id="IPR036927">
    <property type="entry name" value="Cyt_c_oxase-like_su1_sf"/>
</dbReference>
<dbReference type="SUPFAM" id="SSF81442">
    <property type="entry name" value="Cytochrome c oxidase subunit I-like"/>
    <property type="match status" value="1"/>
</dbReference>
<dbReference type="Proteomes" id="UP001151760">
    <property type="component" value="Unassembled WGS sequence"/>
</dbReference>
<reference evidence="3" key="2">
    <citation type="submission" date="2022-01" db="EMBL/GenBank/DDBJ databases">
        <authorList>
            <person name="Yamashiro T."/>
            <person name="Shiraishi A."/>
            <person name="Satake H."/>
            <person name="Nakayama K."/>
        </authorList>
    </citation>
    <scope>NUCLEOTIDE SEQUENCE</scope>
</reference>
<evidence type="ECO:0000256" key="2">
    <source>
        <dbReference type="SAM" id="SignalP"/>
    </source>
</evidence>
<keyword evidence="1" id="KW-0472">Membrane</keyword>
<keyword evidence="4" id="KW-1185">Reference proteome</keyword>
<evidence type="ECO:0000256" key="1">
    <source>
        <dbReference type="SAM" id="Phobius"/>
    </source>
</evidence>
<dbReference type="EMBL" id="BQNB010015808">
    <property type="protein sequence ID" value="GJT44381.1"/>
    <property type="molecule type" value="Genomic_DNA"/>
</dbReference>
<name>A0ABQ5DYX9_9ASTR</name>
<protein>
    <submittedName>
        <fullName evidence="3">Cytochrome oxidase subunit 1</fullName>
    </submittedName>
</protein>
<feature type="non-terminal residue" evidence="3">
    <location>
        <position position="1"/>
    </location>
</feature>
<organism evidence="3 4">
    <name type="scientific">Tanacetum coccineum</name>
    <dbReference type="NCBI Taxonomy" id="301880"/>
    <lineage>
        <taxon>Eukaryota</taxon>
        <taxon>Viridiplantae</taxon>
        <taxon>Streptophyta</taxon>
        <taxon>Embryophyta</taxon>
        <taxon>Tracheophyta</taxon>
        <taxon>Spermatophyta</taxon>
        <taxon>Magnoliopsida</taxon>
        <taxon>eudicotyledons</taxon>
        <taxon>Gunneridae</taxon>
        <taxon>Pentapetalae</taxon>
        <taxon>asterids</taxon>
        <taxon>campanulids</taxon>
        <taxon>Asterales</taxon>
        <taxon>Asteraceae</taxon>
        <taxon>Asteroideae</taxon>
        <taxon>Anthemideae</taxon>
        <taxon>Anthemidinae</taxon>
        <taxon>Tanacetum</taxon>
    </lineage>
</organism>
<proteinExistence type="predicted"/>
<keyword evidence="1" id="KW-0812">Transmembrane</keyword>
<evidence type="ECO:0000313" key="3">
    <source>
        <dbReference type="EMBL" id="GJT44381.1"/>
    </source>
</evidence>
<feature type="signal peptide" evidence="2">
    <location>
        <begin position="1"/>
        <end position="15"/>
    </location>
</feature>
<feature type="transmembrane region" description="Helical" evidence="1">
    <location>
        <begin position="62"/>
        <end position="79"/>
    </location>
</feature>
<reference evidence="3" key="1">
    <citation type="journal article" date="2022" name="Int. J. Mol. Sci.">
        <title>Draft Genome of Tanacetum Coccineum: Genomic Comparison of Closely Related Tanacetum-Family Plants.</title>
        <authorList>
            <person name="Yamashiro T."/>
            <person name="Shiraishi A."/>
            <person name="Nakayama K."/>
            <person name="Satake H."/>
        </authorList>
    </citation>
    <scope>NUCLEOTIDE SEQUENCE</scope>
</reference>
<gene>
    <name evidence="3" type="ORF">Tco_0953096</name>
</gene>
<keyword evidence="2" id="KW-0732">Signal</keyword>